<dbReference type="HOGENOM" id="CLU_041009_0_0_11"/>
<dbReference type="eggNOG" id="COG0484">
    <property type="taxonomic scope" value="Bacteria"/>
</dbReference>
<protein>
    <submittedName>
        <fullName evidence="1">Putative replication initiation protein</fullName>
    </submittedName>
</protein>
<proteinExistence type="predicted"/>
<dbReference type="AlphaFoldDB" id="E4NEY4"/>
<reference evidence="1 2" key="1">
    <citation type="journal article" date="2010" name="DNA Res.">
        <title>Genome sequence of Kitasatospora setae NBRC 14216T: an evolutionary snapshot of the family Streptomycetaceae.</title>
        <authorList>
            <person name="Ichikawa N."/>
            <person name="Oguchi A."/>
            <person name="Ikeda H."/>
            <person name="Ishikawa J."/>
            <person name="Kitani S."/>
            <person name="Watanabe Y."/>
            <person name="Nakamura S."/>
            <person name="Katano Y."/>
            <person name="Kishi E."/>
            <person name="Sasagawa M."/>
            <person name="Ankai A."/>
            <person name="Fukui S."/>
            <person name="Hashimoto Y."/>
            <person name="Kamata S."/>
            <person name="Otoguro M."/>
            <person name="Tanikawa S."/>
            <person name="Nihira T."/>
            <person name="Horinouchi S."/>
            <person name="Ohnishi Y."/>
            <person name="Hayakawa M."/>
            <person name="Kuzuyama T."/>
            <person name="Arisawa A."/>
            <person name="Nomoto F."/>
            <person name="Miura H."/>
            <person name="Takahashi Y."/>
            <person name="Fujita N."/>
        </authorList>
    </citation>
    <scope>NUCLEOTIDE SEQUENCE [LARGE SCALE GENOMIC DNA]</scope>
    <source>
        <strain evidence="2">ATCC 33774 / DSM 43861 / JCM 3304 / KCC A-0304 / NBRC 14216 / KM-6054</strain>
    </source>
</reference>
<dbReference type="KEGG" id="ksk:KSE_41330"/>
<dbReference type="RefSeq" id="WP_014137225.1">
    <property type="nucleotide sequence ID" value="NC_016109.1"/>
</dbReference>
<dbReference type="Pfam" id="PF20199">
    <property type="entry name" value="RepSA"/>
    <property type="match status" value="1"/>
</dbReference>
<dbReference type="EMBL" id="AP010968">
    <property type="protein sequence ID" value="BAJ29920.1"/>
    <property type="molecule type" value="Genomic_DNA"/>
</dbReference>
<sequence>MTEPDPRTVPSLFTRDLITLAQRDDFDRIEHAVQRLAGCTQPVQLTGRTTTLDATTHEVLRHYTTDTEPLGRLLVACGNRRASRCPACSRTYAADTYHLIRAGLSGGKGTPEQVRTHPRVFATLTAPTFGPVHNRPTTRTGKPFPCRCGTLHGADHPTLGTPLEPTAYDYTGAVLFNAHAGALWARFTTYLRRAVAHAAGLTTTELREHCRVSFAKVAEFQKRGLVHFHAIVRLDGPDGGTTAPPSWATPDLLTGAVRQAAERAVVTVTSDAIGERQLRWGAQIDVREIARPDRTADPAEPLTDAAVAGYIAKYATKSAEGTGTIDRPLYCATCKGRGRTPTVPGLTAECRTCDGTGLADPLADLKVAAHVRQMIRTCWHLGALPDFAGLNLTKWAHMLGFRGHFSTKSRRYSTTLGTLRGARRTWQAEQARIRDGRPVLDPATTLVLSDWRYLATGYTPGEELLAQTVRDNRAATRRLKREGDSK</sequence>
<dbReference type="Proteomes" id="UP000007076">
    <property type="component" value="Chromosome"/>
</dbReference>
<dbReference type="PATRIC" id="fig|452652.3.peg.4125"/>
<dbReference type="STRING" id="452652.KSE_41330"/>
<name>E4NEY4_KITSK</name>
<evidence type="ECO:0000313" key="1">
    <source>
        <dbReference type="EMBL" id="BAJ29920.1"/>
    </source>
</evidence>
<gene>
    <name evidence="1" type="ordered locus">KSE_41330</name>
</gene>
<keyword evidence="2" id="KW-1185">Reference proteome</keyword>
<accession>E4NEY4</accession>
<organism evidence="1 2">
    <name type="scientific">Kitasatospora setae (strain ATCC 33774 / DSM 43861 / JCM 3304 / KCC A-0304 / NBRC 14216 / KM-6054)</name>
    <name type="common">Streptomyces setae</name>
    <dbReference type="NCBI Taxonomy" id="452652"/>
    <lineage>
        <taxon>Bacteria</taxon>
        <taxon>Bacillati</taxon>
        <taxon>Actinomycetota</taxon>
        <taxon>Actinomycetes</taxon>
        <taxon>Kitasatosporales</taxon>
        <taxon>Streptomycetaceae</taxon>
        <taxon>Kitasatospora</taxon>
    </lineage>
</organism>
<dbReference type="InterPro" id="IPR046828">
    <property type="entry name" value="RepSA"/>
</dbReference>
<evidence type="ECO:0000313" key="2">
    <source>
        <dbReference type="Proteomes" id="UP000007076"/>
    </source>
</evidence>